<sequence>MNFQEIHGYYSTLGIDSYLDEIIHEGEDVLLPANKKLEVKAGYIYFVLVVLYQY</sequence>
<dbReference type="EMBL" id="CABDVU010000001">
    <property type="protein sequence ID" value="VTN10335.1"/>
    <property type="molecule type" value="Genomic_DNA"/>
</dbReference>
<proteinExistence type="predicted"/>
<evidence type="ECO:0000313" key="2">
    <source>
        <dbReference type="Proteomes" id="UP000339249"/>
    </source>
</evidence>
<protein>
    <submittedName>
        <fullName evidence="1">Uncharacterized protein</fullName>
    </submittedName>
</protein>
<evidence type="ECO:0000313" key="1">
    <source>
        <dbReference type="EMBL" id="VTN10335.1"/>
    </source>
</evidence>
<reference evidence="1 2" key="1">
    <citation type="submission" date="2019-04" db="EMBL/GenBank/DDBJ databases">
        <authorList>
            <consortium name="Pathogen Informatics"/>
        </authorList>
    </citation>
    <scope>NUCLEOTIDE SEQUENCE [LARGE SCALE GENOMIC DNA]</scope>
    <source>
        <strain evidence="1 2">NCTC9185</strain>
    </source>
</reference>
<organism evidence="1 2">
    <name type="scientific">Raoultella terrigena</name>
    <name type="common">Klebsiella terrigena</name>
    <dbReference type="NCBI Taxonomy" id="577"/>
    <lineage>
        <taxon>Bacteria</taxon>
        <taxon>Pseudomonadati</taxon>
        <taxon>Pseudomonadota</taxon>
        <taxon>Gammaproteobacteria</taxon>
        <taxon>Enterobacterales</taxon>
        <taxon>Enterobacteriaceae</taxon>
        <taxon>Klebsiella/Raoultella group</taxon>
        <taxon>Raoultella</taxon>
    </lineage>
</organism>
<gene>
    <name evidence="1" type="ORF">NCTC9185_02256</name>
</gene>
<dbReference type="AlphaFoldDB" id="A0A4U9D3N1"/>
<name>A0A4U9D3N1_RAOTE</name>
<dbReference type="Proteomes" id="UP000339249">
    <property type="component" value="Unassembled WGS sequence"/>
</dbReference>
<accession>A0A4U9D3N1</accession>